<sequence length="866" mass="100230">MADSLCEQCLSLELTVAKFRIKDNKVGQESCSSSPFEFTRRRRPLATMTQLKDSAEKCKLCALIVYTVRGATVPHTDDVACHLIWELDGRASADPRAGNEAIRTRRLRICWRDERLKSYEAYINLAAPSKYNKSDIDYPNLLNQETQFLGRYIGPIHNKRNLIREFLRLCERHHDDRCTKKLGFENPFRKTLREPYFGVIDIENECLVPLPYRKGDDGSLCFEAYATVSYVWGSGNSRQHATRIKNIQSRRKSGGLSDVIRLLPQALRQIINLVHKLGIRYIWIDALCIVQDSSHSWNLNARAMHLIYGNSTITVCAADGEDAHTGILALDEHRTAPQMIVNYAEGVCLMLHRPAETSIETTRWNKRAWTFQERLLSKRCLIFTEGKIFFQCRSTSMSEDVFSDKLGRGWSLDLVQAPLQLLSQLKVRALWFYTHCVDLYTKRDLYEPFDILAAFSGMCKLMEDTLQAPLIFGLPTSHFDLALLWQPRRKSVRLEKSTVSDDPKYKDMRFPSWSWCGWNHQGAMYDWNMVDGCMADVRAWILNHTWIDWHIRDGYGTLRRVWDARKAKEDKSKDDRWRGYKTAKKSRHRAEGAVDEQSEGSKESSDGGTDDDYHSNDEEDRHSNEAPPPPQLFQLSPPHPRLEKLEVRRTRVHVLPKTDKFGRSYIGESTLRKVSPKSSPEFRLTLPEDPFNVLTTETTRASLPPRFVEEFPDQPFLQFFTWRGGFHLARCDAEKQPAPKQLPNGTAKIETDPSVALSRCDICDRRGDKCGSIVVDAEWLDRKERDKKTLFEFIAISDAKQFTKEEFPDWTYYIPKERIESEWDLYFVLLVESFPEEGIYRRVALGKVFKAAFTHSEDEWKEIILG</sequence>
<proteinExistence type="predicted"/>
<evidence type="ECO:0000313" key="3">
    <source>
        <dbReference type="EMBL" id="RSM05632.1"/>
    </source>
</evidence>
<keyword evidence="4" id="KW-1185">Reference proteome</keyword>
<organism evidence="3 4">
    <name type="scientific">Fusarium oligoseptatum</name>
    <dbReference type="NCBI Taxonomy" id="2604345"/>
    <lineage>
        <taxon>Eukaryota</taxon>
        <taxon>Fungi</taxon>
        <taxon>Dikarya</taxon>
        <taxon>Ascomycota</taxon>
        <taxon>Pezizomycotina</taxon>
        <taxon>Sordariomycetes</taxon>
        <taxon>Hypocreomycetidae</taxon>
        <taxon>Hypocreales</taxon>
        <taxon>Nectriaceae</taxon>
        <taxon>Fusarium</taxon>
        <taxon>Fusarium solani species complex</taxon>
    </lineage>
</organism>
<reference evidence="3 4" key="1">
    <citation type="submission" date="2017-06" db="EMBL/GenBank/DDBJ databases">
        <title>Comparative genomic analysis of Ambrosia Fusariam Clade fungi.</title>
        <authorList>
            <person name="Stajich J.E."/>
            <person name="Carrillo J."/>
            <person name="Kijimoto T."/>
            <person name="Eskalen A."/>
            <person name="O'Donnell K."/>
            <person name="Kasson M."/>
        </authorList>
    </citation>
    <scope>NUCLEOTIDE SEQUENCE [LARGE SCALE GENOMIC DNA]</scope>
    <source>
        <strain evidence="3 4">NRRL62579</strain>
    </source>
</reference>
<evidence type="ECO:0000256" key="1">
    <source>
        <dbReference type="SAM" id="MobiDB-lite"/>
    </source>
</evidence>
<feature type="domain" description="Heterokaryon incompatibility" evidence="2">
    <location>
        <begin position="225"/>
        <end position="373"/>
    </location>
</feature>
<dbReference type="AlphaFoldDB" id="A0A428TUD9"/>
<dbReference type="InterPro" id="IPR010730">
    <property type="entry name" value="HET"/>
</dbReference>
<dbReference type="Proteomes" id="UP000287144">
    <property type="component" value="Unassembled WGS sequence"/>
</dbReference>
<dbReference type="Pfam" id="PF06985">
    <property type="entry name" value="HET"/>
    <property type="match status" value="1"/>
</dbReference>
<dbReference type="PANTHER" id="PTHR33112">
    <property type="entry name" value="DOMAIN PROTEIN, PUTATIVE-RELATED"/>
    <property type="match status" value="1"/>
</dbReference>
<protein>
    <recommendedName>
        <fullName evidence="2">Heterokaryon incompatibility domain-containing protein</fullName>
    </recommendedName>
</protein>
<feature type="compositionally biased region" description="Basic and acidic residues" evidence="1">
    <location>
        <begin position="599"/>
        <end position="624"/>
    </location>
</feature>
<feature type="compositionally biased region" description="Basic residues" evidence="1">
    <location>
        <begin position="579"/>
        <end position="588"/>
    </location>
</feature>
<dbReference type="PANTHER" id="PTHR33112:SF12">
    <property type="entry name" value="HETEROKARYON INCOMPATIBILITY DOMAIN-CONTAINING PROTEIN"/>
    <property type="match status" value="1"/>
</dbReference>
<accession>A0A428TUD9</accession>
<dbReference type="EMBL" id="NKCK01000051">
    <property type="protein sequence ID" value="RSM05632.1"/>
    <property type="molecule type" value="Genomic_DNA"/>
</dbReference>
<name>A0A428TUD9_9HYPO</name>
<comment type="caution">
    <text evidence="3">The sequence shown here is derived from an EMBL/GenBank/DDBJ whole genome shotgun (WGS) entry which is preliminary data.</text>
</comment>
<evidence type="ECO:0000313" key="4">
    <source>
        <dbReference type="Proteomes" id="UP000287144"/>
    </source>
</evidence>
<evidence type="ECO:0000259" key="2">
    <source>
        <dbReference type="Pfam" id="PF06985"/>
    </source>
</evidence>
<gene>
    <name evidence="3" type="ORF">CEP52_006177</name>
</gene>
<feature type="region of interest" description="Disordered" evidence="1">
    <location>
        <begin position="573"/>
        <end position="638"/>
    </location>
</feature>